<evidence type="ECO:0000313" key="20">
    <source>
        <dbReference type="Proteomes" id="UP000094285"/>
    </source>
</evidence>
<keyword evidence="10" id="KW-0460">Magnesium</keyword>
<dbReference type="InterPro" id="IPR012310">
    <property type="entry name" value="DNA_ligase_ATP-dep_cent"/>
</dbReference>
<dbReference type="GO" id="GO:0046872">
    <property type="term" value="F:metal ion binding"/>
    <property type="evidence" value="ECO:0007669"/>
    <property type="project" value="UniProtKB-KW"/>
</dbReference>
<dbReference type="NCBIfam" id="TIGR00574">
    <property type="entry name" value="dnl1"/>
    <property type="match status" value="1"/>
</dbReference>
<gene>
    <name evidence="19" type="ORF">CANTADRAFT_21729</name>
</gene>
<feature type="domain" description="ATP-dependent DNA ligase family profile" evidence="17">
    <location>
        <begin position="397"/>
        <end position="534"/>
    </location>
</feature>
<dbReference type="SUPFAM" id="SSF56091">
    <property type="entry name" value="DNA ligase/mRNA capping enzyme, catalytic domain"/>
    <property type="match status" value="1"/>
</dbReference>
<dbReference type="CDD" id="cd07903">
    <property type="entry name" value="Adenylation_DNA_ligase_IV"/>
    <property type="match status" value="1"/>
</dbReference>
<dbReference type="GeneID" id="30980867"/>
<dbReference type="EC" id="6.5.1.1" evidence="15"/>
<accession>A0A1E4SHH7</accession>
<evidence type="ECO:0000256" key="12">
    <source>
        <dbReference type="ARBA" id="ARBA00023204"/>
    </source>
</evidence>
<dbReference type="InterPro" id="IPR044125">
    <property type="entry name" value="Adenylation_DNA_ligase_IV"/>
</dbReference>
<evidence type="ECO:0000256" key="10">
    <source>
        <dbReference type="ARBA" id="ARBA00022842"/>
    </source>
</evidence>
<keyword evidence="6" id="KW-0677">Repeat</keyword>
<evidence type="ECO:0000313" key="19">
    <source>
        <dbReference type="EMBL" id="ODV78946.1"/>
    </source>
</evidence>
<dbReference type="InterPro" id="IPR001357">
    <property type="entry name" value="BRCT_dom"/>
</dbReference>
<dbReference type="InterPro" id="IPR036420">
    <property type="entry name" value="BRCT_dom_sf"/>
</dbReference>
<keyword evidence="7 15" id="KW-0547">Nucleotide-binding</keyword>
<keyword evidence="9 15" id="KW-0067">ATP-binding</keyword>
<protein>
    <recommendedName>
        <fullName evidence="15">DNA ligase</fullName>
        <ecNumber evidence="15">6.5.1.1</ecNumber>
    </recommendedName>
</protein>
<dbReference type="Pfam" id="PF16589">
    <property type="entry name" value="BRCT_2"/>
    <property type="match status" value="1"/>
</dbReference>
<dbReference type="CDD" id="cd07968">
    <property type="entry name" value="OBF_DNA_ligase_IV"/>
    <property type="match status" value="1"/>
</dbReference>
<keyword evidence="8 15" id="KW-0227">DNA damage</keyword>
<dbReference type="SUPFAM" id="SSF52113">
    <property type="entry name" value="BRCT domain"/>
    <property type="match status" value="2"/>
</dbReference>
<dbReference type="InterPro" id="IPR036599">
    <property type="entry name" value="DNA_ligase_N_sf"/>
</dbReference>
<dbReference type="GO" id="GO:0071897">
    <property type="term" value="P:DNA biosynthetic process"/>
    <property type="evidence" value="ECO:0007669"/>
    <property type="project" value="InterPro"/>
</dbReference>
<keyword evidence="20" id="KW-1185">Reference proteome</keyword>
<dbReference type="Proteomes" id="UP000094285">
    <property type="component" value="Unassembled WGS sequence"/>
</dbReference>
<evidence type="ECO:0000256" key="13">
    <source>
        <dbReference type="ARBA" id="ARBA00023242"/>
    </source>
</evidence>
<dbReference type="EMBL" id="KV453912">
    <property type="protein sequence ID" value="ODV78946.1"/>
    <property type="molecule type" value="Genomic_DNA"/>
</dbReference>
<evidence type="ECO:0000256" key="7">
    <source>
        <dbReference type="ARBA" id="ARBA00022741"/>
    </source>
</evidence>
<sequence>MSFLQHVSPPTNLQQPEFRFLVDDLFVKLDGVSKQSLGQFRTVSQKKEHIIRSFISSFRTHIGNDIYPAARLIYPDKSGRLYYIRDITLARLVVKMYQIPKNSEDYQVLYYWKQSYHKAKRFSADSNNLRDLPLRASRVIANRRPVTAVEGTKTYTVSRMNQLLDELADAKKAADQAAILKPLLDSLTIPEVRWLLHILLKKSILVRFESYFQYVWHPDAPSLFNICNNLQKTFNYLTDPEVRLSPAELTVFPTLPFKPQLSMKLTKNYEKLVQDMASAVPMDANLQALYDKLELKGKFFIEEKMDGDRMVLHKKGKHFKFYSRRLKDYSFLYGENYEFGSLTKYLPTAFPEKVDSIILDGEMVAWDFRRNVILPFGTLKSSAIQESVRQYTTIDQYEQQSSYPFFLVFDVLHINGINLTNHPLFFRKDLLAKLINPIPNRLEILPAKLGATVQDLKTAISEVVSTRSEGILVKHVQLKYLLNHRNTQWVKVKPEYLEKFGENLDLAVIGKIPGIKNSYMCGLKGEEDGVFHSFCTVANGFTIAEYDKIERITNNKWVNYKDRPPPSSLIQFGTKKPVVWINPKDSVVLEIKARSIDSTEEKTYSVGTTLHNLYCRSIREDKTYEDSITIEEYHQIKERYTSDINKEQVANRKRRLQLDSFEQMKKPKEVEVESALFKPFNFIILSDSVDVHGIRTSKEQLSVLVKKHGGEVIQSLNSRSARPTIVITEKELPSSDMYFKKGLDLIRPRWIFECIEKNWIVPLEPVFITKSESHFSSKVDRFGDSYINHVEICTLGGFGEIKLKALDEYRELFIDELVTEELEVPLRYLFHNIKFYVLAPTSTHKRFLQDRIELYGGQTTPKYSECSFIVVEGTDEETRGQVDQISHDIAKNLHFTETSMEKIPSIVTSRFVDECIERNVLVDGDDFKYV</sequence>
<dbReference type="GO" id="GO:0003910">
    <property type="term" value="F:DNA ligase (ATP) activity"/>
    <property type="evidence" value="ECO:0007669"/>
    <property type="project" value="UniProtKB-EC"/>
</dbReference>
<dbReference type="InterPro" id="IPR012340">
    <property type="entry name" value="NA-bd_OB-fold"/>
</dbReference>
<dbReference type="GO" id="GO:0003677">
    <property type="term" value="F:DNA binding"/>
    <property type="evidence" value="ECO:0007669"/>
    <property type="project" value="InterPro"/>
</dbReference>
<keyword evidence="13" id="KW-0539">Nucleus</keyword>
<evidence type="ECO:0000256" key="16">
    <source>
        <dbReference type="RuleBase" id="RU004196"/>
    </source>
</evidence>
<evidence type="ECO:0000256" key="5">
    <source>
        <dbReference type="ARBA" id="ARBA00022723"/>
    </source>
</evidence>
<dbReference type="GO" id="GO:0097680">
    <property type="term" value="P:double-strand break repair via classical nonhomologous end joining"/>
    <property type="evidence" value="ECO:0007669"/>
    <property type="project" value="EnsemblFungi"/>
</dbReference>
<evidence type="ECO:0000256" key="15">
    <source>
        <dbReference type="RuleBase" id="RU000617"/>
    </source>
</evidence>
<comment type="subcellular location">
    <subcellularLocation>
        <location evidence="2">Nucleus</location>
    </subcellularLocation>
</comment>
<comment type="cofactor">
    <cofactor evidence="1">
        <name>Mg(2+)</name>
        <dbReference type="ChEBI" id="CHEBI:18420"/>
    </cofactor>
</comment>
<comment type="catalytic activity">
    <reaction evidence="14 15">
        <text>ATP + (deoxyribonucleotide)n-3'-hydroxyl + 5'-phospho-(deoxyribonucleotide)m = (deoxyribonucleotide)n+m + AMP + diphosphate.</text>
        <dbReference type="EC" id="6.5.1.1"/>
    </reaction>
</comment>
<dbReference type="InterPro" id="IPR016059">
    <property type="entry name" value="DNA_ligase_ATP-dep_CS"/>
</dbReference>
<evidence type="ECO:0000256" key="4">
    <source>
        <dbReference type="ARBA" id="ARBA00022598"/>
    </source>
</evidence>
<dbReference type="SUPFAM" id="SSF50249">
    <property type="entry name" value="Nucleic acid-binding proteins"/>
    <property type="match status" value="1"/>
</dbReference>
<dbReference type="Gene3D" id="2.40.50.140">
    <property type="entry name" value="Nucleic acid-binding proteins"/>
    <property type="match status" value="1"/>
</dbReference>
<dbReference type="AlphaFoldDB" id="A0A1E4SHH7"/>
<reference evidence="20" key="1">
    <citation type="submission" date="2016-05" db="EMBL/GenBank/DDBJ databases">
        <title>Comparative genomics of biotechnologically important yeasts.</title>
        <authorList>
            <consortium name="DOE Joint Genome Institute"/>
            <person name="Riley R."/>
            <person name="Haridas S."/>
            <person name="Wolfe K.H."/>
            <person name="Lopes M.R."/>
            <person name="Hittinger C.T."/>
            <person name="Goker M."/>
            <person name="Salamov A."/>
            <person name="Wisecaver J."/>
            <person name="Long T.M."/>
            <person name="Aerts A.L."/>
            <person name="Barry K."/>
            <person name="Choi C."/>
            <person name="Clum A."/>
            <person name="Coughlan A.Y."/>
            <person name="Deshpande S."/>
            <person name="Douglass A.P."/>
            <person name="Hanson S.J."/>
            <person name="Klenk H.-P."/>
            <person name="Labutti K."/>
            <person name="Lapidus A."/>
            <person name="Lindquist E."/>
            <person name="Lipzen A."/>
            <person name="Meier-Kolthoff J.P."/>
            <person name="Ohm R.A."/>
            <person name="Otillar R.P."/>
            <person name="Pangilinan J."/>
            <person name="Peng Y."/>
            <person name="Rokas A."/>
            <person name="Rosa C.A."/>
            <person name="Scheuner C."/>
            <person name="Sibirny A.A."/>
            <person name="Slot J.C."/>
            <person name="Stielow J.B."/>
            <person name="Sun H."/>
            <person name="Kurtzman C.P."/>
            <person name="Blackwell M."/>
            <person name="Grigoriev I.V."/>
            <person name="Jeffries T.W."/>
        </authorList>
    </citation>
    <scope>NUCLEOTIDE SEQUENCE [LARGE SCALE GENOMIC DNA]</scope>
    <source>
        <strain evidence="20">NRRL Y-17324</strain>
    </source>
</reference>
<keyword evidence="12 15" id="KW-0234">DNA repair</keyword>
<dbReference type="InterPro" id="IPR000977">
    <property type="entry name" value="DNA_ligase_ATP-dep"/>
</dbReference>
<dbReference type="Gene3D" id="3.30.470.30">
    <property type="entry name" value="DNA ligase/mRNA capping enzyme"/>
    <property type="match status" value="1"/>
</dbReference>
<dbReference type="GO" id="GO:0005524">
    <property type="term" value="F:ATP binding"/>
    <property type="evidence" value="ECO:0007669"/>
    <property type="project" value="UniProtKB-KW"/>
</dbReference>
<keyword evidence="4 15" id="KW-0436">Ligase</keyword>
<evidence type="ECO:0000259" key="17">
    <source>
        <dbReference type="PROSITE" id="PS50160"/>
    </source>
</evidence>
<dbReference type="SMART" id="SM00292">
    <property type="entry name" value="BRCT"/>
    <property type="match status" value="2"/>
</dbReference>
<dbReference type="RefSeq" id="XP_020064068.1">
    <property type="nucleotide sequence ID" value="XM_020206730.1"/>
</dbReference>
<dbReference type="GO" id="GO:0032807">
    <property type="term" value="C:DNA ligase IV complex"/>
    <property type="evidence" value="ECO:0007669"/>
    <property type="project" value="EnsemblFungi"/>
</dbReference>
<evidence type="ECO:0000256" key="8">
    <source>
        <dbReference type="ARBA" id="ARBA00022763"/>
    </source>
</evidence>
<evidence type="ECO:0000256" key="2">
    <source>
        <dbReference type="ARBA" id="ARBA00004123"/>
    </source>
</evidence>
<dbReference type="PROSITE" id="PS50172">
    <property type="entry name" value="BRCT"/>
    <property type="match status" value="2"/>
</dbReference>
<dbReference type="InterPro" id="IPR012308">
    <property type="entry name" value="DNA_ligase_ATP-dep_N"/>
</dbReference>
<feature type="domain" description="BRCT" evidence="18">
    <location>
        <begin position="672"/>
        <end position="768"/>
    </location>
</feature>
<dbReference type="GO" id="GO:0043007">
    <property type="term" value="P:maintenance of rDNA"/>
    <property type="evidence" value="ECO:0007669"/>
    <property type="project" value="EnsemblFungi"/>
</dbReference>
<dbReference type="PANTHER" id="PTHR45997">
    <property type="entry name" value="DNA LIGASE 4"/>
    <property type="match status" value="1"/>
</dbReference>
<dbReference type="Pfam" id="PF01068">
    <property type="entry name" value="DNA_ligase_A_M"/>
    <property type="match status" value="1"/>
</dbReference>
<dbReference type="GO" id="GO:0006297">
    <property type="term" value="P:nucleotide-excision repair, DNA gap filling"/>
    <property type="evidence" value="ECO:0007669"/>
    <property type="project" value="TreeGrafter"/>
</dbReference>
<keyword evidence="5" id="KW-0479">Metal-binding</keyword>
<dbReference type="InterPro" id="IPR029710">
    <property type="entry name" value="LIG4"/>
</dbReference>
<dbReference type="STRING" id="984487.A0A1E4SHH7"/>
<proteinExistence type="inferred from homology"/>
<comment type="similarity">
    <text evidence="3 16">Belongs to the ATP-dependent DNA ligase family.</text>
</comment>
<evidence type="ECO:0000256" key="11">
    <source>
        <dbReference type="ARBA" id="ARBA00023172"/>
    </source>
</evidence>
<dbReference type="GO" id="GO:0006310">
    <property type="term" value="P:DNA recombination"/>
    <property type="evidence" value="ECO:0007669"/>
    <property type="project" value="UniProtKB-KW"/>
</dbReference>
<dbReference type="Pfam" id="PF04675">
    <property type="entry name" value="DNA_ligase_A_N"/>
    <property type="match status" value="1"/>
</dbReference>
<evidence type="ECO:0000256" key="3">
    <source>
        <dbReference type="ARBA" id="ARBA00007572"/>
    </source>
</evidence>
<dbReference type="Gene3D" id="3.40.50.10190">
    <property type="entry name" value="BRCT domain"/>
    <property type="match status" value="2"/>
</dbReference>
<feature type="domain" description="BRCT" evidence="18">
    <location>
        <begin position="825"/>
        <end position="929"/>
    </location>
</feature>
<dbReference type="PANTHER" id="PTHR45997:SF1">
    <property type="entry name" value="DNA LIGASE 4"/>
    <property type="match status" value="1"/>
</dbReference>
<organism evidence="19 20">
    <name type="scientific">Suhomyces tanzawaensis NRRL Y-17324</name>
    <dbReference type="NCBI Taxonomy" id="984487"/>
    <lineage>
        <taxon>Eukaryota</taxon>
        <taxon>Fungi</taxon>
        <taxon>Dikarya</taxon>
        <taxon>Ascomycota</taxon>
        <taxon>Saccharomycotina</taxon>
        <taxon>Pichiomycetes</taxon>
        <taxon>Debaryomycetaceae</taxon>
        <taxon>Suhomyces</taxon>
    </lineage>
</organism>
<evidence type="ECO:0000259" key="18">
    <source>
        <dbReference type="PROSITE" id="PS50172"/>
    </source>
</evidence>
<name>A0A1E4SHH7_9ASCO</name>
<evidence type="ECO:0000256" key="9">
    <source>
        <dbReference type="ARBA" id="ARBA00022840"/>
    </source>
</evidence>
<dbReference type="Gene3D" id="1.10.3260.10">
    <property type="entry name" value="DNA ligase, ATP-dependent, N-terminal domain"/>
    <property type="match status" value="1"/>
</dbReference>
<evidence type="ECO:0000256" key="6">
    <source>
        <dbReference type="ARBA" id="ARBA00022737"/>
    </source>
</evidence>
<keyword evidence="11 15" id="KW-0233">DNA recombination</keyword>
<dbReference type="PROSITE" id="PS50160">
    <property type="entry name" value="DNA_LIGASE_A3"/>
    <property type="match status" value="1"/>
</dbReference>
<evidence type="ECO:0000256" key="14">
    <source>
        <dbReference type="ARBA" id="ARBA00034003"/>
    </source>
</evidence>
<dbReference type="OrthoDB" id="151490at2759"/>
<evidence type="ECO:0000256" key="1">
    <source>
        <dbReference type="ARBA" id="ARBA00001946"/>
    </source>
</evidence>
<dbReference type="PROSITE" id="PS00697">
    <property type="entry name" value="DNA_LIGASE_A1"/>
    <property type="match status" value="1"/>
</dbReference>